<keyword evidence="3" id="KW-1185">Reference proteome</keyword>
<accession>A0AAD2G256</accession>
<reference evidence="2" key="1">
    <citation type="submission" date="2023-08" db="EMBL/GenBank/DDBJ databases">
        <authorList>
            <person name="Audoor S."/>
            <person name="Bilcke G."/>
        </authorList>
    </citation>
    <scope>NUCLEOTIDE SEQUENCE</scope>
</reference>
<dbReference type="Proteomes" id="UP001295423">
    <property type="component" value="Unassembled WGS sequence"/>
</dbReference>
<dbReference type="EMBL" id="CAKOGP040002047">
    <property type="protein sequence ID" value="CAJ1960091.1"/>
    <property type="molecule type" value="Genomic_DNA"/>
</dbReference>
<sequence>MEVRDSIYCFEIARRSVGRAALHLGIENMSETALDVMADVLLNYLHRVGRSLSHLAETNGRTSAHVNLLDALRACEMEAAPAVQQMHLRDPNTDDSLYHKPNVASNSQSLMINANSRDWKGLACFLFGPKWLEDDEKQPVEQVAQASAGGGKQFPKAAESNKAQGWQAPYPDEIPHFPQASETCANPHPLAAKQILSLHSAAEDDGNLQTVEDEEAALQGIPDNAFLESSWGSMTAKKRKLEDEDVVMAEAADTEQSPATKKTKLNDGTADAAAAAKPDESAEKENSDEDKPKEEESKEAVEEKPDSHPHVPSFYPQPPSFIGNGQEGSIKVLDVDPTAEGPASEDKAEYSHQVRSSLVQLGSYWGSGWDGEPNTKLAVPVGRVEAQPMSSSIVPLGRASGSRVSRILEGSLDAAAMQ</sequence>
<evidence type="ECO:0008006" key="4">
    <source>
        <dbReference type="Google" id="ProtNLM"/>
    </source>
</evidence>
<dbReference type="InterPro" id="IPR009072">
    <property type="entry name" value="Histone-fold"/>
</dbReference>
<evidence type="ECO:0000313" key="3">
    <source>
        <dbReference type="Proteomes" id="UP001295423"/>
    </source>
</evidence>
<feature type="region of interest" description="Disordered" evidence="1">
    <location>
        <begin position="138"/>
        <end position="164"/>
    </location>
</feature>
<dbReference type="AlphaFoldDB" id="A0AAD2G256"/>
<evidence type="ECO:0000313" key="2">
    <source>
        <dbReference type="EMBL" id="CAJ1960091.1"/>
    </source>
</evidence>
<name>A0AAD2G256_9STRA</name>
<organism evidence="2 3">
    <name type="scientific">Cylindrotheca closterium</name>
    <dbReference type="NCBI Taxonomy" id="2856"/>
    <lineage>
        <taxon>Eukaryota</taxon>
        <taxon>Sar</taxon>
        <taxon>Stramenopiles</taxon>
        <taxon>Ochrophyta</taxon>
        <taxon>Bacillariophyta</taxon>
        <taxon>Bacillariophyceae</taxon>
        <taxon>Bacillariophycidae</taxon>
        <taxon>Bacillariales</taxon>
        <taxon>Bacillariaceae</taxon>
        <taxon>Cylindrotheca</taxon>
    </lineage>
</organism>
<feature type="region of interest" description="Disordered" evidence="1">
    <location>
        <begin position="249"/>
        <end position="352"/>
    </location>
</feature>
<feature type="compositionally biased region" description="Basic and acidic residues" evidence="1">
    <location>
        <begin position="277"/>
        <end position="309"/>
    </location>
</feature>
<dbReference type="Gene3D" id="1.10.20.10">
    <property type="entry name" value="Histone, subunit A"/>
    <property type="match status" value="1"/>
</dbReference>
<evidence type="ECO:0000256" key="1">
    <source>
        <dbReference type="SAM" id="MobiDB-lite"/>
    </source>
</evidence>
<dbReference type="GO" id="GO:0046982">
    <property type="term" value="F:protein heterodimerization activity"/>
    <property type="evidence" value="ECO:0007669"/>
    <property type="project" value="InterPro"/>
</dbReference>
<comment type="caution">
    <text evidence="2">The sequence shown here is derived from an EMBL/GenBank/DDBJ whole genome shotgun (WGS) entry which is preliminary data.</text>
</comment>
<dbReference type="CDD" id="cd00076">
    <property type="entry name" value="HFD_SF"/>
    <property type="match status" value="1"/>
</dbReference>
<gene>
    <name evidence="2" type="ORF">CYCCA115_LOCUS18506</name>
</gene>
<protein>
    <recommendedName>
        <fullName evidence="4">Bromodomain associated domain-containing protein</fullName>
    </recommendedName>
</protein>
<proteinExistence type="predicted"/>